<keyword evidence="1" id="KW-0472">Membrane</keyword>
<dbReference type="EMBL" id="CP048810">
    <property type="protein sequence ID" value="QKS85541.1"/>
    <property type="molecule type" value="Genomic_DNA"/>
</dbReference>
<dbReference type="RefSeq" id="WP_176689393.1">
    <property type="nucleotide sequence ID" value="NZ_CP048810.1"/>
</dbReference>
<dbReference type="SUPFAM" id="SSF53098">
    <property type="entry name" value="Ribonuclease H-like"/>
    <property type="match status" value="1"/>
</dbReference>
<keyword evidence="1" id="KW-1133">Transmembrane helix</keyword>
<dbReference type="AlphaFoldDB" id="A0A6N1D0D5"/>
<evidence type="ECO:0000259" key="2">
    <source>
        <dbReference type="Pfam" id="PF01609"/>
    </source>
</evidence>
<evidence type="ECO:0000313" key="3">
    <source>
        <dbReference type="EMBL" id="QKS85541.1"/>
    </source>
</evidence>
<dbReference type="Pfam" id="PF01609">
    <property type="entry name" value="DDE_Tnp_1"/>
    <property type="match status" value="1"/>
</dbReference>
<feature type="domain" description="Transposase IS4-like" evidence="2">
    <location>
        <begin position="140"/>
        <end position="325"/>
    </location>
</feature>
<dbReference type="PANTHER" id="PTHR35404:SF8">
    <property type="entry name" value="TRANSPOSASE OF TN10"/>
    <property type="match status" value="1"/>
</dbReference>
<dbReference type="KEGG" id="pbz:GN234_28040"/>
<protein>
    <submittedName>
        <fullName evidence="3">IS4 family transposase</fullName>
    </submittedName>
</protein>
<proteinExistence type="predicted"/>
<organism evidence="3 4">
    <name type="scientific">Pseudomonas bijieensis</name>
    <dbReference type="NCBI Taxonomy" id="2681983"/>
    <lineage>
        <taxon>Bacteria</taxon>
        <taxon>Pseudomonadati</taxon>
        <taxon>Pseudomonadota</taxon>
        <taxon>Gammaproteobacteria</taxon>
        <taxon>Pseudomonadales</taxon>
        <taxon>Pseudomonadaceae</taxon>
        <taxon>Pseudomonas</taxon>
    </lineage>
</organism>
<dbReference type="PANTHER" id="PTHR35404">
    <property type="entry name" value="TRANSPOSASE OF TN10"/>
    <property type="match status" value="1"/>
</dbReference>
<gene>
    <name evidence="3" type="ORF">GN234_28040</name>
</gene>
<evidence type="ECO:0000256" key="1">
    <source>
        <dbReference type="SAM" id="Phobius"/>
    </source>
</evidence>
<keyword evidence="1" id="KW-0812">Transmembrane</keyword>
<name>A0A6N1D0D5_9PSED</name>
<accession>A0A6N1D0D5</accession>
<dbReference type="InterPro" id="IPR047658">
    <property type="entry name" value="IS4-like_transpos"/>
</dbReference>
<dbReference type="GO" id="GO:0004803">
    <property type="term" value="F:transposase activity"/>
    <property type="evidence" value="ECO:0007669"/>
    <property type="project" value="InterPro"/>
</dbReference>
<evidence type="ECO:0000313" key="4">
    <source>
        <dbReference type="Proteomes" id="UP000509545"/>
    </source>
</evidence>
<reference evidence="3 4" key="1">
    <citation type="submission" date="2020-02" db="EMBL/GenBank/DDBJ databases">
        <authorList>
            <person name="Liang J."/>
        </authorList>
    </citation>
    <scope>NUCLEOTIDE SEQUENCE [LARGE SCALE GENOMIC DNA]</scope>
    <source>
        <strain evidence="3 4">L22-9</strain>
    </source>
</reference>
<dbReference type="GO" id="GO:0003677">
    <property type="term" value="F:DNA binding"/>
    <property type="evidence" value="ECO:0007669"/>
    <property type="project" value="InterPro"/>
</dbReference>
<dbReference type="InterPro" id="IPR002559">
    <property type="entry name" value="Transposase_11"/>
</dbReference>
<dbReference type="Proteomes" id="UP000509545">
    <property type="component" value="Chromosome"/>
</dbReference>
<dbReference type="InterPro" id="IPR012337">
    <property type="entry name" value="RNaseH-like_sf"/>
</dbReference>
<keyword evidence="4" id="KW-1185">Reference proteome</keyword>
<sequence length="397" mass="45697">MQAIRFLHRALAQALPSVHSRRLTTLMSCVSSLLQGRRLTLTGLGRSLPGRAYPKHAIKRVDRLLGNQHLRAERPLFYWVMLRALLGSLKHPLILVDWSRIDAPGDAFLLRAAIPLAGRSFPIYESVHERESCPSYQKRLLNTLAELLPDGCIPILVTDAGFRRPWMKAVAAQGWYYVARIRNRELYRQGGADWQPVKSLYALATSSPKSLGHVEMTRSAPHFIDLYCVRHSAKGRKHQRVTGSIAKNKLSRQSARREREPWLLASNLEHCEWNPAKIVAIYKRRMQIEEGFRDVKSEHLGLGLNLHRSHCPRRIEVLLLIAALANYLIFLTGLLARESKLEQRYQSNSLKDRRVLSLWRLGLEYWRCCTDFGGREHLEKLEQALRDEVHYQAQSLE</sequence>
<dbReference type="NCBIfam" id="NF033591">
    <property type="entry name" value="transpos_IS4_2"/>
    <property type="match status" value="1"/>
</dbReference>
<feature type="transmembrane region" description="Helical" evidence="1">
    <location>
        <begin position="317"/>
        <end position="336"/>
    </location>
</feature>
<dbReference type="GO" id="GO:0006313">
    <property type="term" value="P:DNA transposition"/>
    <property type="evidence" value="ECO:0007669"/>
    <property type="project" value="InterPro"/>
</dbReference>